<name>A0A382DJA1_9ZZZZ</name>
<feature type="non-terminal residue" evidence="2">
    <location>
        <position position="152"/>
    </location>
</feature>
<organism evidence="2">
    <name type="scientific">marine metagenome</name>
    <dbReference type="NCBI Taxonomy" id="408172"/>
    <lineage>
        <taxon>unclassified sequences</taxon>
        <taxon>metagenomes</taxon>
        <taxon>ecological metagenomes</taxon>
    </lineage>
</organism>
<reference evidence="2" key="1">
    <citation type="submission" date="2018-05" db="EMBL/GenBank/DDBJ databases">
        <authorList>
            <person name="Lanie J.A."/>
            <person name="Ng W.-L."/>
            <person name="Kazmierczak K.M."/>
            <person name="Andrzejewski T.M."/>
            <person name="Davidsen T.M."/>
            <person name="Wayne K.J."/>
            <person name="Tettelin H."/>
            <person name="Glass J.I."/>
            <person name="Rusch D."/>
            <person name="Podicherti R."/>
            <person name="Tsui H.-C.T."/>
            <person name="Winkler M.E."/>
        </authorList>
    </citation>
    <scope>NUCLEOTIDE SEQUENCE</scope>
</reference>
<sequence length="152" mass="16660">MSSMDTANLTTTSRILEPGLRKYMPYGMERYQVPSMGTIVVTLTPEDTLTIRDPEGRQKGELVVFGEGGREDAESLGTKSTKEASGLKSILSRKSESAKKVLAGLKRRGLNIRKMKAVPLFSEDSLPDEEITFQSSRDLTCVIAALGEDMTI</sequence>
<feature type="region of interest" description="Disordered" evidence="1">
    <location>
        <begin position="67"/>
        <end position="88"/>
    </location>
</feature>
<evidence type="ECO:0000256" key="1">
    <source>
        <dbReference type="SAM" id="MobiDB-lite"/>
    </source>
</evidence>
<proteinExistence type="predicted"/>
<gene>
    <name evidence="2" type="ORF">METZ01_LOCUS191414</name>
</gene>
<dbReference type="AlphaFoldDB" id="A0A382DJA1"/>
<accession>A0A382DJA1</accession>
<dbReference type="EMBL" id="UINC01039699">
    <property type="protein sequence ID" value="SVB38560.1"/>
    <property type="molecule type" value="Genomic_DNA"/>
</dbReference>
<protein>
    <submittedName>
        <fullName evidence="2">Uncharacterized protein</fullName>
    </submittedName>
</protein>
<evidence type="ECO:0000313" key="2">
    <source>
        <dbReference type="EMBL" id="SVB38560.1"/>
    </source>
</evidence>